<dbReference type="STRING" id="41688.A0A2N3N4D7"/>
<keyword evidence="1" id="KW-0472">Membrane</keyword>
<dbReference type="PANTHER" id="PTHR23028">
    <property type="entry name" value="ACETYLTRANSFERASE"/>
    <property type="match status" value="1"/>
</dbReference>
<dbReference type="Pfam" id="PF01757">
    <property type="entry name" value="Acyl_transf_3"/>
    <property type="match status" value="1"/>
</dbReference>
<gene>
    <name evidence="3" type="ORF">jhhlp_005890</name>
</gene>
<dbReference type="Proteomes" id="UP000233524">
    <property type="component" value="Unassembled WGS sequence"/>
</dbReference>
<dbReference type="InterPro" id="IPR002656">
    <property type="entry name" value="Acyl_transf_3_dom"/>
</dbReference>
<dbReference type="InParanoid" id="A0A2N3N4D7"/>
<feature type="transmembrane region" description="Helical" evidence="1">
    <location>
        <begin position="104"/>
        <end position="123"/>
    </location>
</feature>
<reference evidence="3 4" key="1">
    <citation type="journal article" date="2017" name="G3 (Bethesda)">
        <title>First Draft Genome Sequence of the Pathogenic Fungus Lomentospora prolificans (Formerly Scedosporium prolificans).</title>
        <authorList>
            <person name="Luo R."/>
            <person name="Zimin A."/>
            <person name="Workman R."/>
            <person name="Fan Y."/>
            <person name="Pertea G."/>
            <person name="Grossman N."/>
            <person name="Wear M.P."/>
            <person name="Jia B."/>
            <person name="Miller H."/>
            <person name="Casadevall A."/>
            <person name="Timp W."/>
            <person name="Zhang S.X."/>
            <person name="Salzberg S.L."/>
        </authorList>
    </citation>
    <scope>NUCLEOTIDE SEQUENCE [LARGE SCALE GENOMIC DNA]</scope>
    <source>
        <strain evidence="3 4">JHH-5317</strain>
    </source>
</reference>
<feature type="transmembrane region" description="Helical" evidence="1">
    <location>
        <begin position="402"/>
        <end position="421"/>
    </location>
</feature>
<feature type="transmembrane region" description="Helical" evidence="1">
    <location>
        <begin position="323"/>
        <end position="346"/>
    </location>
</feature>
<feature type="transmembrane region" description="Helical" evidence="1">
    <location>
        <begin position="51"/>
        <end position="75"/>
    </location>
</feature>
<sequence>MHLPFLVLPTDGLRGIAAFVVVWHHSSLLYFSWGIHNAWHEENGWFIQLPIVRVLIAGIPAVCIFFVISGYAISLKLLRLSHQRKSAEFADALASSLFRRHPRLFMPATAVLFISAIMSYFGAFATEPWSKSVAIATRVPPKSDTFIGQLLDWAHHSMAMGYPIRNMINSRDANAYDPNLWTLPVEFGSSMLVFTLLAVTHKLRPFTRMGFTLALITYFFSKAEPNVLLFVCGMFMADIRTYLTLREDARPQLPVTVDGATPRWANFKHRVFGCRIFNSTFARRLGAILAFVFCIYMLSIPEFERGAADAPFYGILVSLVPQVYHDAGLATYFWIPIGAIALVAVVDHNPFLQRMFNSWLAQYLGKISFSLYLIHGPLLWSWGAWLAPRFIPTGEDVTTSQYGWGVVLCYLCFWPLAIYEADLVTRLIDTKSVAFTRWIYNKLTIRADTP</sequence>
<accession>A0A2N3N4D7</accession>
<feature type="transmembrane region" description="Helical" evidence="1">
    <location>
        <begin position="180"/>
        <end position="199"/>
    </location>
</feature>
<dbReference type="OrthoDB" id="5819582at2759"/>
<organism evidence="3 4">
    <name type="scientific">Lomentospora prolificans</name>
    <dbReference type="NCBI Taxonomy" id="41688"/>
    <lineage>
        <taxon>Eukaryota</taxon>
        <taxon>Fungi</taxon>
        <taxon>Dikarya</taxon>
        <taxon>Ascomycota</taxon>
        <taxon>Pezizomycotina</taxon>
        <taxon>Sordariomycetes</taxon>
        <taxon>Hypocreomycetidae</taxon>
        <taxon>Microascales</taxon>
        <taxon>Microascaceae</taxon>
        <taxon>Lomentospora</taxon>
    </lineage>
</organism>
<dbReference type="VEuPathDB" id="FungiDB:jhhlp_005890"/>
<dbReference type="InterPro" id="IPR050879">
    <property type="entry name" value="Acyltransferase_3"/>
</dbReference>
<feature type="transmembrane region" description="Helical" evidence="1">
    <location>
        <begin position="285"/>
        <end position="303"/>
    </location>
</feature>
<evidence type="ECO:0000259" key="2">
    <source>
        <dbReference type="Pfam" id="PF01757"/>
    </source>
</evidence>
<evidence type="ECO:0000256" key="1">
    <source>
        <dbReference type="SAM" id="Phobius"/>
    </source>
</evidence>
<proteinExistence type="predicted"/>
<feature type="transmembrane region" description="Helical" evidence="1">
    <location>
        <begin position="367"/>
        <end position="387"/>
    </location>
</feature>
<evidence type="ECO:0000313" key="3">
    <source>
        <dbReference type="EMBL" id="PKS07288.1"/>
    </source>
</evidence>
<comment type="caution">
    <text evidence="3">The sequence shown here is derived from an EMBL/GenBank/DDBJ whole genome shotgun (WGS) entry which is preliminary data.</text>
</comment>
<dbReference type="PANTHER" id="PTHR23028:SF134">
    <property type="entry name" value="PUTATIVE (AFU_ORTHOLOGUE AFUA_4G08520)-RELATED"/>
    <property type="match status" value="1"/>
</dbReference>
<dbReference type="EMBL" id="NLAX01000701">
    <property type="protein sequence ID" value="PKS07288.1"/>
    <property type="molecule type" value="Genomic_DNA"/>
</dbReference>
<dbReference type="AlphaFoldDB" id="A0A2N3N4D7"/>
<keyword evidence="4" id="KW-1185">Reference proteome</keyword>
<keyword evidence="1" id="KW-0812">Transmembrane</keyword>
<keyword evidence="1" id="KW-1133">Transmembrane helix</keyword>
<dbReference type="GO" id="GO:0016747">
    <property type="term" value="F:acyltransferase activity, transferring groups other than amino-acyl groups"/>
    <property type="evidence" value="ECO:0007669"/>
    <property type="project" value="InterPro"/>
</dbReference>
<name>A0A2N3N4D7_9PEZI</name>
<feature type="transmembrane region" description="Helical" evidence="1">
    <location>
        <begin position="12"/>
        <end position="31"/>
    </location>
</feature>
<protein>
    <recommendedName>
        <fullName evidence="2">Acyltransferase 3 domain-containing protein</fullName>
    </recommendedName>
</protein>
<evidence type="ECO:0000313" key="4">
    <source>
        <dbReference type="Proteomes" id="UP000233524"/>
    </source>
</evidence>
<feature type="domain" description="Acyltransferase 3" evidence="2">
    <location>
        <begin position="11"/>
        <end position="413"/>
    </location>
</feature>